<keyword evidence="2" id="KW-1185">Reference proteome</keyword>
<dbReference type="RefSeq" id="XP_022467808.1">
    <property type="nucleotide sequence ID" value="XM_022625686.1"/>
</dbReference>
<sequence>MIKTNIRDGGLVPHDAAFIVEAFDSTLAPLAAFGSGEMWGSKPFSEKEGFTEETLNDVETSERYRATGEGDALRVFIAEVEVGPSAPSAIAPHDAGQEEPGLRYRVADDGKRYLSVGTAVVRTNWLPGHVKAQFDRENIRDALEGKNDFVYLDVMVTDYRTGHHRKGVGEALIRRVKEYGVEEGMQVLYVDAWAGNKRKLIRFYE</sequence>
<dbReference type="GO" id="GO:0016740">
    <property type="term" value="F:transferase activity"/>
    <property type="evidence" value="ECO:0007669"/>
    <property type="project" value="UniProtKB-KW"/>
</dbReference>
<dbReference type="SUPFAM" id="SSF55729">
    <property type="entry name" value="Acyl-CoA N-acyltransferases (Nat)"/>
    <property type="match status" value="1"/>
</dbReference>
<evidence type="ECO:0000313" key="1">
    <source>
        <dbReference type="EMBL" id="OHE90631.1"/>
    </source>
</evidence>
<organism evidence="1 2">
    <name type="scientific">Colletotrichum orchidophilum</name>
    <dbReference type="NCBI Taxonomy" id="1209926"/>
    <lineage>
        <taxon>Eukaryota</taxon>
        <taxon>Fungi</taxon>
        <taxon>Dikarya</taxon>
        <taxon>Ascomycota</taxon>
        <taxon>Pezizomycotina</taxon>
        <taxon>Sordariomycetes</taxon>
        <taxon>Hypocreomycetidae</taxon>
        <taxon>Glomerellales</taxon>
        <taxon>Glomerellaceae</taxon>
        <taxon>Colletotrichum</taxon>
    </lineage>
</organism>
<dbReference type="Gene3D" id="3.40.630.30">
    <property type="match status" value="1"/>
</dbReference>
<comment type="caution">
    <text evidence="1">The sequence shown here is derived from an EMBL/GenBank/DDBJ whole genome shotgun (WGS) entry which is preliminary data.</text>
</comment>
<gene>
    <name evidence="1" type="ORF">CORC01_14075</name>
</gene>
<dbReference type="InterPro" id="IPR016181">
    <property type="entry name" value="Acyl_CoA_acyltransferase"/>
</dbReference>
<proteinExistence type="predicted"/>
<evidence type="ECO:0000313" key="2">
    <source>
        <dbReference type="Proteomes" id="UP000176998"/>
    </source>
</evidence>
<reference evidence="1 2" key="1">
    <citation type="submission" date="2016-09" db="EMBL/GenBank/DDBJ databases">
        <authorList>
            <person name="Capua I."/>
            <person name="De Benedictis P."/>
            <person name="Joannis T."/>
            <person name="Lombin L.H."/>
            <person name="Cattoli G."/>
        </authorList>
    </citation>
    <scope>NUCLEOTIDE SEQUENCE [LARGE SCALE GENOMIC DNA]</scope>
    <source>
        <strain evidence="1 2">IMI 309357</strain>
    </source>
</reference>
<accession>A0A1G4AND6</accession>
<protein>
    <submittedName>
        <fullName evidence="1">Acetyltransferase</fullName>
    </submittedName>
</protein>
<dbReference type="AlphaFoldDB" id="A0A1G4AND6"/>
<dbReference type="GeneID" id="34567196"/>
<dbReference type="OrthoDB" id="2821191at2759"/>
<dbReference type="Proteomes" id="UP000176998">
    <property type="component" value="Unassembled WGS sequence"/>
</dbReference>
<keyword evidence="1" id="KW-0808">Transferase</keyword>
<name>A0A1G4AND6_9PEZI</name>
<dbReference type="EMBL" id="MJBS01000235">
    <property type="protein sequence ID" value="OHE90631.1"/>
    <property type="molecule type" value="Genomic_DNA"/>
</dbReference>